<dbReference type="Gene3D" id="1.10.101.10">
    <property type="entry name" value="PGBD-like superfamily/PGBD"/>
    <property type="match status" value="1"/>
</dbReference>
<name>A0A967EG69_9MICO</name>
<dbReference type="EMBL" id="JAAOIV010000014">
    <property type="protein sequence ID" value="NHN57286.1"/>
    <property type="molecule type" value="Genomic_DNA"/>
</dbReference>
<dbReference type="AlphaFoldDB" id="A0A967EG69"/>
<dbReference type="InterPro" id="IPR000064">
    <property type="entry name" value="NLP_P60_dom"/>
</dbReference>
<dbReference type="Gene3D" id="3.90.1720.10">
    <property type="entry name" value="endopeptidase domain like (from Nostoc punctiforme)"/>
    <property type="match status" value="1"/>
</dbReference>
<dbReference type="PROSITE" id="PS51935">
    <property type="entry name" value="NLPC_P60"/>
    <property type="match status" value="1"/>
</dbReference>
<proteinExistence type="inferred from homology"/>
<dbReference type="Pfam" id="PF00877">
    <property type="entry name" value="NLPC_P60"/>
    <property type="match status" value="1"/>
</dbReference>
<keyword evidence="3" id="KW-0378">Hydrolase</keyword>
<organism evidence="6 7">
    <name type="scientific">Metallococcus carri</name>
    <dbReference type="NCBI Taxonomy" id="1656884"/>
    <lineage>
        <taxon>Bacteria</taxon>
        <taxon>Bacillati</taxon>
        <taxon>Actinomycetota</taxon>
        <taxon>Actinomycetes</taxon>
        <taxon>Micrococcales</taxon>
        <taxon>Dermacoccaceae</taxon>
        <taxon>Metallococcus</taxon>
    </lineage>
</organism>
<evidence type="ECO:0000256" key="1">
    <source>
        <dbReference type="ARBA" id="ARBA00007074"/>
    </source>
</evidence>
<sequence length="247" mass="25807">MGSYQPRHLKHEPSVFGSKAARRGLIAAATAAVVIPTASEAASAAPVPTAAAVKTSPSHVVVVRYGQTGYYVRVVQQRVGGLAVDGSFGPRTLAAVKRFQRAHGLVQDGIVGPLTWRALGGQPGYRSGSTAPVSRSGSGSSAIVSIAKQYQGVPYVWGGSTPAGFDCSGFTSYVYKRAGIYIPRTASAQQRYVRRVSSPVPGDLVFSGFPAYHVAIYVGGGMQIAASKPGTSIAIKQIWGYKTYGRA</sequence>
<evidence type="ECO:0000313" key="7">
    <source>
        <dbReference type="Proteomes" id="UP000744769"/>
    </source>
</evidence>
<keyword evidence="7" id="KW-1185">Reference proteome</keyword>
<dbReference type="SUPFAM" id="SSF47090">
    <property type="entry name" value="PGBD-like"/>
    <property type="match status" value="1"/>
</dbReference>
<feature type="domain" description="NlpC/P60" evidence="5">
    <location>
        <begin position="137"/>
        <end position="247"/>
    </location>
</feature>
<evidence type="ECO:0000256" key="2">
    <source>
        <dbReference type="ARBA" id="ARBA00022670"/>
    </source>
</evidence>
<dbReference type="PANTHER" id="PTHR47053">
    <property type="entry name" value="MUREIN DD-ENDOPEPTIDASE MEPH-RELATED"/>
    <property type="match status" value="1"/>
</dbReference>
<dbReference type="InterPro" id="IPR038765">
    <property type="entry name" value="Papain-like_cys_pep_sf"/>
</dbReference>
<dbReference type="Pfam" id="PF01471">
    <property type="entry name" value="PG_binding_1"/>
    <property type="match status" value="1"/>
</dbReference>
<dbReference type="InterPro" id="IPR036365">
    <property type="entry name" value="PGBD-like_sf"/>
</dbReference>
<dbReference type="RefSeq" id="WP_166198444.1">
    <property type="nucleotide sequence ID" value="NZ_JAAOIV010000014.1"/>
</dbReference>
<evidence type="ECO:0000259" key="5">
    <source>
        <dbReference type="PROSITE" id="PS51935"/>
    </source>
</evidence>
<evidence type="ECO:0000313" key="6">
    <source>
        <dbReference type="EMBL" id="NHN57286.1"/>
    </source>
</evidence>
<comment type="caution">
    <text evidence="6">The sequence shown here is derived from an EMBL/GenBank/DDBJ whole genome shotgun (WGS) entry which is preliminary data.</text>
</comment>
<accession>A0A967EG69</accession>
<gene>
    <name evidence="6" type="ORF">G9U51_16060</name>
</gene>
<dbReference type="GO" id="GO:0006508">
    <property type="term" value="P:proteolysis"/>
    <property type="evidence" value="ECO:0007669"/>
    <property type="project" value="UniProtKB-KW"/>
</dbReference>
<dbReference type="GO" id="GO:0008234">
    <property type="term" value="F:cysteine-type peptidase activity"/>
    <property type="evidence" value="ECO:0007669"/>
    <property type="project" value="UniProtKB-KW"/>
</dbReference>
<evidence type="ECO:0000256" key="4">
    <source>
        <dbReference type="ARBA" id="ARBA00022807"/>
    </source>
</evidence>
<keyword evidence="4" id="KW-0788">Thiol protease</keyword>
<dbReference type="InterPro" id="IPR002477">
    <property type="entry name" value="Peptidoglycan-bd-like"/>
</dbReference>
<dbReference type="SUPFAM" id="SSF54001">
    <property type="entry name" value="Cysteine proteinases"/>
    <property type="match status" value="1"/>
</dbReference>
<keyword evidence="2" id="KW-0645">Protease</keyword>
<dbReference type="PANTHER" id="PTHR47053:SF1">
    <property type="entry name" value="MUREIN DD-ENDOPEPTIDASE MEPH-RELATED"/>
    <property type="match status" value="1"/>
</dbReference>
<reference evidence="6" key="1">
    <citation type="submission" date="2020-03" db="EMBL/GenBank/DDBJ databases">
        <title>Draft sequencing of Calidifontibacter sp. DB0510.</title>
        <authorList>
            <person name="Kim D.-U."/>
        </authorList>
    </citation>
    <scope>NUCLEOTIDE SEQUENCE</scope>
    <source>
        <strain evidence="6">DB0510</strain>
    </source>
</reference>
<dbReference type="Proteomes" id="UP000744769">
    <property type="component" value="Unassembled WGS sequence"/>
</dbReference>
<dbReference type="InterPro" id="IPR036366">
    <property type="entry name" value="PGBDSf"/>
</dbReference>
<comment type="similarity">
    <text evidence="1">Belongs to the peptidase C40 family.</text>
</comment>
<dbReference type="InterPro" id="IPR051202">
    <property type="entry name" value="Peptidase_C40"/>
</dbReference>
<protein>
    <submittedName>
        <fullName evidence="6">Cell wall lytic activity</fullName>
    </submittedName>
</protein>
<evidence type="ECO:0000256" key="3">
    <source>
        <dbReference type="ARBA" id="ARBA00022801"/>
    </source>
</evidence>